<dbReference type="SUPFAM" id="SSF51735">
    <property type="entry name" value="NAD(P)-binding Rossmann-fold domains"/>
    <property type="match status" value="1"/>
</dbReference>
<dbReference type="Proteomes" id="UP001589894">
    <property type="component" value="Unassembled WGS sequence"/>
</dbReference>
<evidence type="ECO:0000313" key="4">
    <source>
        <dbReference type="EMBL" id="MFC0567355.1"/>
    </source>
</evidence>
<evidence type="ECO:0000259" key="3">
    <source>
        <dbReference type="Pfam" id="PF16653"/>
    </source>
</evidence>
<feature type="region of interest" description="Disordered" evidence="1">
    <location>
        <begin position="48"/>
        <end position="84"/>
    </location>
</feature>
<feature type="compositionally biased region" description="Low complexity" evidence="1">
    <location>
        <begin position="48"/>
        <end position="81"/>
    </location>
</feature>
<organism evidence="4 5">
    <name type="scientific">Plantactinospora siamensis</name>
    <dbReference type="NCBI Taxonomy" id="555372"/>
    <lineage>
        <taxon>Bacteria</taxon>
        <taxon>Bacillati</taxon>
        <taxon>Actinomycetota</taxon>
        <taxon>Actinomycetes</taxon>
        <taxon>Micromonosporales</taxon>
        <taxon>Micromonosporaceae</taxon>
        <taxon>Plantactinospora</taxon>
    </lineage>
</organism>
<feature type="domain" description="Saccharopine dehydrogenase NADP binding" evidence="2">
    <location>
        <begin position="3"/>
        <end position="180"/>
    </location>
</feature>
<dbReference type="PANTHER" id="PTHR43796:SF2">
    <property type="entry name" value="CARBOXYNORSPERMIDINE SYNTHASE"/>
    <property type="match status" value="1"/>
</dbReference>
<dbReference type="EMBL" id="JBHLUE010000021">
    <property type="protein sequence ID" value="MFC0567355.1"/>
    <property type="molecule type" value="Genomic_DNA"/>
</dbReference>
<keyword evidence="5" id="KW-1185">Reference proteome</keyword>
<protein>
    <submittedName>
        <fullName evidence="4">Saccharopine dehydrogenase family protein</fullName>
    </submittedName>
</protein>
<evidence type="ECO:0000259" key="2">
    <source>
        <dbReference type="Pfam" id="PF03435"/>
    </source>
</evidence>
<evidence type="ECO:0000313" key="5">
    <source>
        <dbReference type="Proteomes" id="UP001589894"/>
    </source>
</evidence>
<comment type="caution">
    <text evidence="4">The sequence shown here is derived from an EMBL/GenBank/DDBJ whole genome shotgun (WGS) entry which is preliminary data.</text>
</comment>
<accession>A0ABV6P2U5</accession>
<evidence type="ECO:0000256" key="1">
    <source>
        <dbReference type="SAM" id="MobiDB-lite"/>
    </source>
</evidence>
<dbReference type="Gene3D" id="3.40.50.720">
    <property type="entry name" value="NAD(P)-binding Rossmann-like Domain"/>
    <property type="match status" value="2"/>
</dbReference>
<proteinExistence type="predicted"/>
<dbReference type="PANTHER" id="PTHR43796">
    <property type="entry name" value="CARBOXYNORSPERMIDINE SYNTHASE"/>
    <property type="match status" value="1"/>
</dbReference>
<name>A0ABV6P2U5_9ACTN</name>
<dbReference type="RefSeq" id="WP_377342652.1">
    <property type="nucleotide sequence ID" value="NZ_JBHLUE010000021.1"/>
</dbReference>
<dbReference type="Pfam" id="PF03435">
    <property type="entry name" value="Sacchrp_dh_NADP"/>
    <property type="match status" value="1"/>
</dbReference>
<dbReference type="InterPro" id="IPR005097">
    <property type="entry name" value="Sacchrp_dh_NADP-bd"/>
</dbReference>
<dbReference type="InterPro" id="IPR032095">
    <property type="entry name" value="Sacchrp_dh-like_C"/>
</dbReference>
<dbReference type="Gene3D" id="3.30.360.10">
    <property type="entry name" value="Dihydrodipicolinate Reductase, domain 2"/>
    <property type="match status" value="1"/>
</dbReference>
<dbReference type="Pfam" id="PF16653">
    <property type="entry name" value="Sacchrp_dh_C"/>
    <property type="match status" value="1"/>
</dbReference>
<dbReference type="InterPro" id="IPR036291">
    <property type="entry name" value="NAD(P)-bd_dom_sf"/>
</dbReference>
<reference evidence="4 5" key="1">
    <citation type="submission" date="2024-09" db="EMBL/GenBank/DDBJ databases">
        <authorList>
            <person name="Sun Q."/>
            <person name="Mori K."/>
        </authorList>
    </citation>
    <scope>NUCLEOTIDE SEQUENCE [LARGE SCALE GENOMIC DNA]</scope>
    <source>
        <strain evidence="4 5">TBRC 2205</strain>
    </source>
</reference>
<feature type="domain" description="Saccharopine dehydrogenase-like C-terminal" evidence="3">
    <location>
        <begin position="185"/>
        <end position="434"/>
    </location>
</feature>
<gene>
    <name evidence="4" type="ORF">ACFFHU_24845</name>
</gene>
<sequence>MRILILGAGGVGSAAVAIAARRDFFEACVVADHDPARAARAVAAANAGRPAGTADAGRPAGDAGRSAGDAGRSAGTADAGRPAGPTDAGRFIAATVDASSARAVTELCRAHRISHVLNAVDPRFVMPIFDGAFAAGADYLDMAMSLSRPHPERPYTDCGVKLGDEQFAAADAWSAAGRLALVGMGVEPGLSDVFARYAADELFATIDEIGVRDGANLTVDGYDFAPSFSIWTTIEECLNPPVIWTAERGWHTTEPFAEPEVFDFPAGIGPVECVHVEHEEVLLIPRWVPARRVSFKYGLGGEFIEVLRTLHKLGLDRTEPVRVGAVAVSPRDVVAACLPDPATLGERMRGKTCAGTWVTGTGMDGRPRSVYLYHVVDNEWSMTEYGHQAVVWQTAVNPVVALELLATGAWSGAGVLGPEAFPPRPFLDLLTAYGTPWHIQER</sequence>